<name>A0A934Q1W5_9BURK</name>
<evidence type="ECO:0000256" key="1">
    <source>
        <dbReference type="SAM" id="MobiDB-lite"/>
    </source>
</evidence>
<reference evidence="2" key="1">
    <citation type="submission" date="2020-12" db="EMBL/GenBank/DDBJ databases">
        <title>Ramlibacter sp. nov., isolated from a freshwater alga, Cryptomonas.</title>
        <authorList>
            <person name="Kim H.M."/>
            <person name="Jeon C.O."/>
        </authorList>
    </citation>
    <scope>NUCLEOTIDE SEQUENCE</scope>
    <source>
        <strain evidence="2">CrO1</strain>
    </source>
</reference>
<dbReference type="AlphaFoldDB" id="A0A934Q1W5"/>
<evidence type="ECO:0000313" key="2">
    <source>
        <dbReference type="EMBL" id="MBK0393258.1"/>
    </source>
</evidence>
<comment type="caution">
    <text evidence="2">The sequence shown here is derived from an EMBL/GenBank/DDBJ whole genome shotgun (WGS) entry which is preliminary data.</text>
</comment>
<keyword evidence="3" id="KW-1185">Reference proteome</keyword>
<feature type="compositionally biased region" description="Basic residues" evidence="1">
    <location>
        <begin position="1"/>
        <end position="20"/>
    </location>
</feature>
<feature type="compositionally biased region" description="Basic and acidic residues" evidence="1">
    <location>
        <begin position="61"/>
        <end position="76"/>
    </location>
</feature>
<gene>
    <name evidence="2" type="ORF">I8E28_11710</name>
</gene>
<accession>A0A934Q1W5</accession>
<evidence type="ECO:0000313" key="3">
    <source>
        <dbReference type="Proteomes" id="UP000617041"/>
    </source>
</evidence>
<dbReference type="Proteomes" id="UP000617041">
    <property type="component" value="Unassembled WGS sequence"/>
</dbReference>
<feature type="region of interest" description="Disordered" evidence="1">
    <location>
        <begin position="1"/>
        <end position="76"/>
    </location>
</feature>
<protein>
    <submittedName>
        <fullName evidence="2">Uncharacterized protein</fullName>
    </submittedName>
</protein>
<organism evidence="2 3">
    <name type="scientific">Ramlibacter algicola</name>
    <dbReference type="NCBI Taxonomy" id="2795217"/>
    <lineage>
        <taxon>Bacteria</taxon>
        <taxon>Pseudomonadati</taxon>
        <taxon>Pseudomonadota</taxon>
        <taxon>Betaproteobacteria</taxon>
        <taxon>Burkholderiales</taxon>
        <taxon>Comamonadaceae</taxon>
        <taxon>Ramlibacter</taxon>
    </lineage>
</organism>
<dbReference type="RefSeq" id="WP_200788237.1">
    <property type="nucleotide sequence ID" value="NZ_JAEDAO010000001.1"/>
</dbReference>
<dbReference type="EMBL" id="JAEDAO010000001">
    <property type="protein sequence ID" value="MBK0393258.1"/>
    <property type="molecule type" value="Genomic_DNA"/>
</dbReference>
<sequence>MAAQKARSKKPVKRSARSARPRADGSKPVPAPPRRSGQGAGSAYVEMVRRQAQVPRVAPAADRERETRPPAPRRER</sequence>
<proteinExistence type="predicted"/>